<evidence type="ECO:0000256" key="3">
    <source>
        <dbReference type="ARBA" id="ARBA00022833"/>
    </source>
</evidence>
<keyword evidence="4" id="KW-0456">Lyase</keyword>
<keyword evidence="3" id="KW-0862">Zinc</keyword>
<evidence type="ECO:0000256" key="2">
    <source>
        <dbReference type="ARBA" id="ARBA00022723"/>
    </source>
</evidence>
<evidence type="ECO:0000313" key="7">
    <source>
        <dbReference type="Proteomes" id="UP001207654"/>
    </source>
</evidence>
<dbReference type="Pfam" id="PF04828">
    <property type="entry name" value="GFA"/>
    <property type="match status" value="1"/>
</dbReference>
<evidence type="ECO:0000256" key="1">
    <source>
        <dbReference type="ARBA" id="ARBA00005495"/>
    </source>
</evidence>
<evidence type="ECO:0000313" key="6">
    <source>
        <dbReference type="EMBL" id="MCY1075918.1"/>
    </source>
</evidence>
<organism evidence="6 7">
    <name type="scientific">Archangium lansingense</name>
    <dbReference type="NCBI Taxonomy" id="2995310"/>
    <lineage>
        <taxon>Bacteria</taxon>
        <taxon>Pseudomonadati</taxon>
        <taxon>Myxococcota</taxon>
        <taxon>Myxococcia</taxon>
        <taxon>Myxococcales</taxon>
        <taxon>Cystobacterineae</taxon>
        <taxon>Archangiaceae</taxon>
        <taxon>Archangium</taxon>
    </lineage>
</organism>
<accession>A0ABT4A2P6</accession>
<feature type="domain" description="CENP-V/GFA" evidence="5">
    <location>
        <begin position="8"/>
        <end position="115"/>
    </location>
</feature>
<comment type="caution">
    <text evidence="6">The sequence shown here is derived from an EMBL/GenBank/DDBJ whole genome shotgun (WGS) entry which is preliminary data.</text>
</comment>
<name>A0ABT4A2P6_9BACT</name>
<keyword evidence="2" id="KW-0479">Metal-binding</keyword>
<dbReference type="InterPro" id="IPR011057">
    <property type="entry name" value="Mss4-like_sf"/>
</dbReference>
<dbReference type="RefSeq" id="WP_267534830.1">
    <property type="nucleotide sequence ID" value="NZ_JAPNKA010000001.1"/>
</dbReference>
<keyword evidence="7" id="KW-1185">Reference proteome</keyword>
<dbReference type="PANTHER" id="PTHR33337:SF40">
    <property type="entry name" value="CENP-V_GFA DOMAIN-CONTAINING PROTEIN-RELATED"/>
    <property type="match status" value="1"/>
</dbReference>
<dbReference type="PROSITE" id="PS51891">
    <property type="entry name" value="CENP_V_GFA"/>
    <property type="match status" value="1"/>
</dbReference>
<evidence type="ECO:0000259" key="5">
    <source>
        <dbReference type="PROSITE" id="PS51891"/>
    </source>
</evidence>
<dbReference type="Gene3D" id="3.90.1590.10">
    <property type="entry name" value="glutathione-dependent formaldehyde- activating enzyme (gfa)"/>
    <property type="match status" value="1"/>
</dbReference>
<proteinExistence type="inferred from homology"/>
<protein>
    <submittedName>
        <fullName evidence="6">GFA family protein</fullName>
    </submittedName>
</protein>
<comment type="similarity">
    <text evidence="1">Belongs to the Gfa family.</text>
</comment>
<dbReference type="SUPFAM" id="SSF51316">
    <property type="entry name" value="Mss4-like"/>
    <property type="match status" value="1"/>
</dbReference>
<dbReference type="Proteomes" id="UP001207654">
    <property type="component" value="Unassembled WGS sequence"/>
</dbReference>
<dbReference type="InterPro" id="IPR006913">
    <property type="entry name" value="CENP-V/GFA"/>
</dbReference>
<sequence>MLDWNLPWEGGCRCGQVRLRISAPPLLTMACHCTGCQRMTASAFSLSAAIPSEGFSVTKGEPVIGGLHGAPRHYFCPYCMSWMFTRPEGIDWFVNVRATMLDDPSWFTPFIETWTSEKLPWATTSAVHSFEKLPSFNEYGELTAEYAKQAKKPAPPPAGSPS</sequence>
<evidence type="ECO:0000256" key="4">
    <source>
        <dbReference type="ARBA" id="ARBA00023239"/>
    </source>
</evidence>
<reference evidence="6 7" key="1">
    <citation type="submission" date="2022-11" db="EMBL/GenBank/DDBJ databases">
        <title>Minimal conservation of predation-associated metabolite biosynthetic gene clusters underscores biosynthetic potential of Myxococcota including descriptions for ten novel species: Archangium lansinium sp. nov., Myxococcus landrumus sp. nov., Nannocystis bai.</title>
        <authorList>
            <person name="Ahearne A."/>
            <person name="Stevens C."/>
            <person name="Phillips K."/>
        </authorList>
    </citation>
    <scope>NUCLEOTIDE SEQUENCE [LARGE SCALE GENOMIC DNA]</scope>
    <source>
        <strain evidence="6 7">MIWBW</strain>
    </source>
</reference>
<dbReference type="PANTHER" id="PTHR33337">
    <property type="entry name" value="GFA DOMAIN-CONTAINING PROTEIN"/>
    <property type="match status" value="1"/>
</dbReference>
<dbReference type="EMBL" id="JAPNKA010000001">
    <property type="protein sequence ID" value="MCY1075918.1"/>
    <property type="molecule type" value="Genomic_DNA"/>
</dbReference>
<gene>
    <name evidence="6" type="ORF">OV287_15700</name>
</gene>